<dbReference type="AlphaFoldDB" id="A0AA44I191"/>
<comment type="caution">
    <text evidence="3">The sequence shown here is derived from an EMBL/GenBank/DDBJ whole genome shotgun (WGS) entry which is preliminary data.</text>
</comment>
<dbReference type="Gene3D" id="1.10.10.10">
    <property type="entry name" value="Winged helix-like DNA-binding domain superfamily/Winged helix DNA-binding domain"/>
    <property type="match status" value="1"/>
</dbReference>
<dbReference type="RefSeq" id="WP_050144105.1">
    <property type="nucleotide sequence ID" value="NZ_CABHYE010000014.1"/>
</dbReference>
<dbReference type="SUPFAM" id="SSF46894">
    <property type="entry name" value="C-terminal effector domain of the bipartite response regulators"/>
    <property type="match status" value="1"/>
</dbReference>
<dbReference type="InterPro" id="IPR016032">
    <property type="entry name" value="Sig_transdc_resp-reg_C-effctor"/>
</dbReference>
<dbReference type="InterPro" id="IPR036388">
    <property type="entry name" value="WH-like_DNA-bd_sf"/>
</dbReference>
<evidence type="ECO:0000256" key="1">
    <source>
        <dbReference type="ARBA" id="ARBA00023125"/>
    </source>
</evidence>
<feature type="domain" description="HTH luxR-type" evidence="2">
    <location>
        <begin position="147"/>
        <end position="209"/>
    </location>
</feature>
<gene>
    <name evidence="3" type="ORF">HB991_18120</name>
</gene>
<dbReference type="GO" id="GO:0006355">
    <property type="term" value="P:regulation of DNA-templated transcription"/>
    <property type="evidence" value="ECO:0007669"/>
    <property type="project" value="InterPro"/>
</dbReference>
<protein>
    <submittedName>
        <fullName evidence="3">Helix-turn-helix transcriptional regulator</fullName>
    </submittedName>
</protein>
<dbReference type="GO" id="GO:0003677">
    <property type="term" value="F:DNA binding"/>
    <property type="evidence" value="ECO:0007669"/>
    <property type="project" value="UniProtKB-KW"/>
</dbReference>
<reference evidence="3" key="1">
    <citation type="submission" date="2020-03" db="EMBL/GenBank/DDBJ databases">
        <authorList>
            <person name="Kislichkina A."/>
            <person name="Dentovskaya S."/>
            <person name="Shaikhutdinov R."/>
            <person name="Ivanov S."/>
            <person name="Sizova A."/>
            <person name="Solomentsev V."/>
            <person name="Bogun A."/>
        </authorList>
    </citation>
    <scope>NUCLEOTIDE SEQUENCE</scope>
    <source>
        <strain evidence="3">SCPM-O-B-7610</strain>
    </source>
</reference>
<accession>A0AA44I191</accession>
<dbReference type="SMART" id="SM00421">
    <property type="entry name" value="HTH_LUXR"/>
    <property type="match status" value="1"/>
</dbReference>
<dbReference type="Pfam" id="PF00196">
    <property type="entry name" value="GerE"/>
    <property type="match status" value="1"/>
</dbReference>
<evidence type="ECO:0000259" key="2">
    <source>
        <dbReference type="PROSITE" id="PS50043"/>
    </source>
</evidence>
<dbReference type="PROSITE" id="PS50043">
    <property type="entry name" value="HTH_LUXR_2"/>
    <property type="match status" value="1"/>
</dbReference>
<dbReference type="EMBL" id="JAASAI010000024">
    <property type="protein sequence ID" value="NIL24418.1"/>
    <property type="molecule type" value="Genomic_DNA"/>
</dbReference>
<sequence length="228" mass="26791">MKKSLLDSFKMLIRFWENSSEPWGIRDNESRFVYSNPRNHKLLGLPDNYNLEGRVDSELPSLVSEFEEEWQAHDRQVQLLQERITAVEIHAWDGLSFYQPYFFDKYPIIDESGASQGVIFHGRAVEDVILTQLSKIKVPISLIFTPPSNIFLKREWEVLFYILHVFSNNEIAKKLNVSPRAVYNITQSLYKKLGVCNKRQIIEYCYENKISNYVPKSFFEYSGSFPLM</sequence>
<dbReference type="InterPro" id="IPR000792">
    <property type="entry name" value="Tscrpt_reg_LuxR_C"/>
</dbReference>
<name>A0AA44I191_YERMO</name>
<evidence type="ECO:0000313" key="3">
    <source>
        <dbReference type="EMBL" id="NIL24418.1"/>
    </source>
</evidence>
<evidence type="ECO:0000313" key="4">
    <source>
        <dbReference type="Proteomes" id="UP000712947"/>
    </source>
</evidence>
<keyword evidence="1" id="KW-0238">DNA-binding</keyword>
<dbReference type="CDD" id="cd06170">
    <property type="entry name" value="LuxR_C_like"/>
    <property type="match status" value="1"/>
</dbReference>
<organism evidence="3 4">
    <name type="scientific">Yersinia mollaretii</name>
    <dbReference type="NCBI Taxonomy" id="33060"/>
    <lineage>
        <taxon>Bacteria</taxon>
        <taxon>Pseudomonadati</taxon>
        <taxon>Pseudomonadota</taxon>
        <taxon>Gammaproteobacteria</taxon>
        <taxon>Enterobacterales</taxon>
        <taxon>Yersiniaceae</taxon>
        <taxon>Yersinia</taxon>
    </lineage>
</organism>
<dbReference type="Proteomes" id="UP000712947">
    <property type="component" value="Unassembled WGS sequence"/>
</dbReference>
<proteinExistence type="predicted"/>